<gene>
    <name evidence="2" type="ORF">RchiOBHm_Chr4g0433351</name>
</gene>
<proteinExistence type="predicted"/>
<dbReference type="EMBL" id="PDCK01000042">
    <property type="protein sequence ID" value="PRQ40187.1"/>
    <property type="molecule type" value="Genomic_DNA"/>
</dbReference>
<evidence type="ECO:0000313" key="3">
    <source>
        <dbReference type="Proteomes" id="UP000238479"/>
    </source>
</evidence>
<name>A0A2P6R173_ROSCH</name>
<dbReference type="Proteomes" id="UP000238479">
    <property type="component" value="Chromosome 4"/>
</dbReference>
<keyword evidence="3" id="KW-1185">Reference proteome</keyword>
<dbReference type="GO" id="GO:0007129">
    <property type="term" value="P:homologous chromosome pairing at meiosis"/>
    <property type="evidence" value="ECO:0007669"/>
    <property type="project" value="EnsemblPlants"/>
</dbReference>
<accession>A0A2P6R173</accession>
<dbReference type="InterPro" id="IPR057619">
    <property type="entry name" value="PH_PHS1"/>
</dbReference>
<reference evidence="2 3" key="1">
    <citation type="journal article" date="2018" name="Nat. Genet.">
        <title>The Rosa genome provides new insights in the design of modern roses.</title>
        <authorList>
            <person name="Bendahmane M."/>
        </authorList>
    </citation>
    <scope>NUCLEOTIDE SEQUENCE [LARGE SCALE GENOMIC DNA]</scope>
    <source>
        <strain evidence="3">cv. Old Blush</strain>
    </source>
</reference>
<dbReference type="OrthoDB" id="1864854at2759"/>
<dbReference type="Gramene" id="PRQ40187">
    <property type="protein sequence ID" value="PRQ40187"/>
    <property type="gene ID" value="RchiOBHm_Chr4g0433351"/>
</dbReference>
<dbReference type="Pfam" id="PF25349">
    <property type="entry name" value="PH_PHS1"/>
    <property type="match status" value="1"/>
</dbReference>
<dbReference type="GO" id="GO:0005737">
    <property type="term" value="C:cytoplasm"/>
    <property type="evidence" value="ECO:0007669"/>
    <property type="project" value="EnsemblPlants"/>
</dbReference>
<evidence type="ECO:0000313" key="2">
    <source>
        <dbReference type="EMBL" id="PRQ40187.1"/>
    </source>
</evidence>
<comment type="caution">
    <text evidence="2">The sequence shown here is derived from an EMBL/GenBank/DDBJ whole genome shotgun (WGS) entry which is preliminary data.</text>
</comment>
<dbReference type="OMA" id="NFQSNFA"/>
<evidence type="ECO:0000259" key="1">
    <source>
        <dbReference type="Pfam" id="PF25349"/>
    </source>
</evidence>
<protein>
    <recommendedName>
        <fullName evidence="1">Poor homologous synapsis 1 PH domain-containing protein</fullName>
    </recommendedName>
</protein>
<dbReference type="STRING" id="74649.A0A2P6R173"/>
<organism evidence="2 3">
    <name type="scientific">Rosa chinensis</name>
    <name type="common">China rose</name>
    <dbReference type="NCBI Taxonomy" id="74649"/>
    <lineage>
        <taxon>Eukaryota</taxon>
        <taxon>Viridiplantae</taxon>
        <taxon>Streptophyta</taxon>
        <taxon>Embryophyta</taxon>
        <taxon>Tracheophyta</taxon>
        <taxon>Spermatophyta</taxon>
        <taxon>Magnoliopsida</taxon>
        <taxon>eudicotyledons</taxon>
        <taxon>Gunneridae</taxon>
        <taxon>Pentapetalae</taxon>
        <taxon>rosids</taxon>
        <taxon>fabids</taxon>
        <taxon>Rosales</taxon>
        <taxon>Rosaceae</taxon>
        <taxon>Rosoideae</taxon>
        <taxon>Rosoideae incertae sedis</taxon>
        <taxon>Rosa</taxon>
    </lineage>
</organism>
<dbReference type="AlphaFoldDB" id="A0A2P6R173"/>
<sequence length="324" mass="36136">MAGTLALIPSNPPVMSSSLSSIRERWEVEFARFFGYPPLTSTCPDLVPLPMKVRNRRPVGNWISAASAAMLQLIYDHSSSDIILTVCSSGKIMEEHYVSKLLFAWPQVACMSGYPARGSRAIFASYRDSLGQIQKFAFRFLTVNEAEKFITLMKEIFKEGRDIQPLNTDYGSEISSQSEFMSSNRPLNRTSKDLVVMTPVHSHSPQISPSLMTAYTPQMSPSLMKDYTPQMSPTWKHEAAQHRQTQHMSPIQNFQSNFAAFPPSFTSLVSNCQPLVEQAPAQSTASKEVDLKALIARCMEDSSFQDILSQVETVMGEMGADLKL</sequence>
<feature type="domain" description="Poor homologous synapsis 1 PH" evidence="1">
    <location>
        <begin position="24"/>
        <end position="166"/>
    </location>
</feature>